<keyword evidence="5 9" id="KW-0812">Transmembrane</keyword>
<evidence type="ECO:0000256" key="7">
    <source>
        <dbReference type="ARBA" id="ARBA00022989"/>
    </source>
</evidence>
<reference evidence="12" key="1">
    <citation type="journal article" date="2019" name="Int. J. Syst. Evol. Microbiol.">
        <title>The Global Catalogue of Microorganisms (GCM) 10K type strain sequencing project: providing services to taxonomists for standard genome sequencing and annotation.</title>
        <authorList>
            <consortium name="The Broad Institute Genomics Platform"/>
            <consortium name="The Broad Institute Genome Sequencing Center for Infectious Disease"/>
            <person name="Wu L."/>
            <person name="Ma J."/>
        </authorList>
    </citation>
    <scope>NUCLEOTIDE SEQUENCE [LARGE SCALE GENOMIC DNA]</scope>
    <source>
        <strain evidence="12">JCM 17555</strain>
    </source>
</reference>
<keyword evidence="4" id="KW-1003">Cell membrane</keyword>
<comment type="similarity">
    <text evidence="2">Belongs to the MotA family.</text>
</comment>
<comment type="subcellular location">
    <subcellularLocation>
        <location evidence="1">Cell membrane</location>
        <topology evidence="1">Multi-pass membrane protein</topology>
    </subcellularLocation>
</comment>
<evidence type="ECO:0000256" key="1">
    <source>
        <dbReference type="ARBA" id="ARBA00004651"/>
    </source>
</evidence>
<evidence type="ECO:0000313" key="11">
    <source>
        <dbReference type="EMBL" id="GAA3976568.1"/>
    </source>
</evidence>
<keyword evidence="3" id="KW-0813">Transport</keyword>
<evidence type="ECO:0000313" key="12">
    <source>
        <dbReference type="Proteomes" id="UP001501337"/>
    </source>
</evidence>
<evidence type="ECO:0000256" key="4">
    <source>
        <dbReference type="ARBA" id="ARBA00022475"/>
    </source>
</evidence>
<protein>
    <submittedName>
        <fullName evidence="11">MotA/TolQ/ExbB proton channel family protein</fullName>
    </submittedName>
</protein>
<keyword evidence="8 9" id="KW-0472">Membrane</keyword>
<dbReference type="Pfam" id="PF01618">
    <property type="entry name" value="MotA_ExbB"/>
    <property type="match status" value="1"/>
</dbReference>
<gene>
    <name evidence="11" type="ORF">GCM10022278_36800</name>
</gene>
<keyword evidence="7 9" id="KW-1133">Transmembrane helix</keyword>
<dbReference type="Proteomes" id="UP001501337">
    <property type="component" value="Unassembled WGS sequence"/>
</dbReference>
<dbReference type="RefSeq" id="WP_344809157.1">
    <property type="nucleotide sequence ID" value="NZ_BAABBO010000019.1"/>
</dbReference>
<comment type="caution">
    <text evidence="11">The sequence shown here is derived from an EMBL/GenBank/DDBJ whole genome shotgun (WGS) entry which is preliminary data.</text>
</comment>
<keyword evidence="12" id="KW-1185">Reference proteome</keyword>
<dbReference type="PROSITE" id="PS01307">
    <property type="entry name" value="MOTA"/>
    <property type="match status" value="1"/>
</dbReference>
<feature type="transmembrane region" description="Helical" evidence="9">
    <location>
        <begin position="184"/>
        <end position="202"/>
    </location>
</feature>
<feature type="domain" description="MotA/TolQ/ExbB proton channel" evidence="10">
    <location>
        <begin position="102"/>
        <end position="220"/>
    </location>
</feature>
<dbReference type="EMBL" id="BAABBO010000019">
    <property type="protein sequence ID" value="GAA3976568.1"/>
    <property type="molecule type" value="Genomic_DNA"/>
</dbReference>
<dbReference type="InterPro" id="IPR000540">
    <property type="entry name" value="Flag_MotA_CS"/>
</dbReference>
<evidence type="ECO:0000256" key="6">
    <source>
        <dbReference type="ARBA" id="ARBA00022779"/>
    </source>
</evidence>
<evidence type="ECO:0000256" key="3">
    <source>
        <dbReference type="ARBA" id="ARBA00022448"/>
    </source>
</evidence>
<evidence type="ECO:0000256" key="5">
    <source>
        <dbReference type="ARBA" id="ARBA00022692"/>
    </source>
</evidence>
<keyword evidence="6" id="KW-0283">Flagellar rotation</keyword>
<evidence type="ECO:0000256" key="9">
    <source>
        <dbReference type="SAM" id="Phobius"/>
    </source>
</evidence>
<dbReference type="InterPro" id="IPR047055">
    <property type="entry name" value="MotA-like"/>
</dbReference>
<feature type="transmembrane region" description="Helical" evidence="9">
    <location>
        <begin position="152"/>
        <end position="172"/>
    </location>
</feature>
<proteinExistence type="inferred from homology"/>
<evidence type="ECO:0000256" key="2">
    <source>
        <dbReference type="ARBA" id="ARBA00008038"/>
    </source>
</evidence>
<accession>A0ABP7Q4R8</accession>
<evidence type="ECO:0000259" key="10">
    <source>
        <dbReference type="Pfam" id="PF01618"/>
    </source>
</evidence>
<name>A0ABP7Q4R8_9GAMM</name>
<sequence length="276" mass="30402">MILTLVLGSLSGIFFIVLAVMLSTDNPMIFFNIPGLILVAGGCFAALFAGYPGKEIKAALRAVKTLGHPDHLNDVQQIDELVQFARDYSRNDVRKIEARLHQHINPFLAMGMQMIIAKLPVADVAGTLAWRIKRLKAREQAEARIFHALSSYAPAFGMVGTLLGLVNMMLVLDAKNLDLMGGHLAIALVTTFYGLLLSNLFFKPIATKLERRTEKRLLHMSLILEGLTLIGLGRSPAFIRESLYSFVTHYDDELGARHSTKHTGHSDSESAHATLP</sequence>
<feature type="transmembrane region" description="Helical" evidence="9">
    <location>
        <begin position="29"/>
        <end position="51"/>
    </location>
</feature>
<organism evidence="11 12">
    <name type="scientific">Allohahella marinimesophila</name>
    <dbReference type="NCBI Taxonomy" id="1054972"/>
    <lineage>
        <taxon>Bacteria</taxon>
        <taxon>Pseudomonadati</taxon>
        <taxon>Pseudomonadota</taxon>
        <taxon>Gammaproteobacteria</taxon>
        <taxon>Oceanospirillales</taxon>
        <taxon>Hahellaceae</taxon>
        <taxon>Allohahella</taxon>
    </lineage>
</organism>
<evidence type="ECO:0000256" key="8">
    <source>
        <dbReference type="ARBA" id="ARBA00023136"/>
    </source>
</evidence>
<dbReference type="PANTHER" id="PTHR30433">
    <property type="entry name" value="CHEMOTAXIS PROTEIN MOTA"/>
    <property type="match status" value="1"/>
</dbReference>
<dbReference type="InterPro" id="IPR002898">
    <property type="entry name" value="MotA_ExbB_proton_chnl"/>
</dbReference>